<dbReference type="PANTHER" id="PTHR11081:SF75">
    <property type="entry name" value="ENDONUCLEASE, PUTATIVE (AFU_ORTHOLOGUE AFUA_3G13260)-RELATED"/>
    <property type="match status" value="1"/>
</dbReference>
<feature type="compositionally biased region" description="Polar residues" evidence="1">
    <location>
        <begin position="443"/>
        <end position="454"/>
    </location>
</feature>
<dbReference type="SMART" id="SM00484">
    <property type="entry name" value="XPGI"/>
    <property type="match status" value="1"/>
</dbReference>
<dbReference type="InterPro" id="IPR029060">
    <property type="entry name" value="PIN-like_dom_sf"/>
</dbReference>
<keyword evidence="4" id="KW-1185">Reference proteome</keyword>
<dbReference type="Pfam" id="PF00867">
    <property type="entry name" value="XPG_I"/>
    <property type="match status" value="1"/>
</dbReference>
<name>U1GAI8_ENDPU</name>
<gene>
    <name evidence="3" type="ORF">EPUS_08943</name>
</gene>
<reference evidence="4" key="1">
    <citation type="journal article" date="2014" name="BMC Genomics">
        <title>Genome characteristics reveal the impact of lichenization on lichen-forming fungus Endocarpon pusillum Hedwig (Verrucariales, Ascomycota).</title>
        <authorList>
            <person name="Wang Y.-Y."/>
            <person name="Liu B."/>
            <person name="Zhang X.-Y."/>
            <person name="Zhou Q.-M."/>
            <person name="Zhang T."/>
            <person name="Li H."/>
            <person name="Yu Y.-F."/>
            <person name="Zhang X.-L."/>
            <person name="Hao X.-Y."/>
            <person name="Wang M."/>
            <person name="Wang L."/>
            <person name="Wei J.-C."/>
        </authorList>
    </citation>
    <scope>NUCLEOTIDE SEQUENCE [LARGE SCALE GENOMIC DNA]</scope>
    <source>
        <strain evidence="4">Z07020 / HMAS-L-300199</strain>
    </source>
</reference>
<feature type="domain" description="XPG-I" evidence="2">
    <location>
        <begin position="7"/>
        <end position="85"/>
    </location>
</feature>
<dbReference type="GeneID" id="19243783"/>
<dbReference type="RefSeq" id="XP_007799820.1">
    <property type="nucleotide sequence ID" value="XM_007801629.1"/>
</dbReference>
<feature type="region of interest" description="Disordered" evidence="1">
    <location>
        <begin position="619"/>
        <end position="638"/>
    </location>
</feature>
<dbReference type="GO" id="GO:0006281">
    <property type="term" value="P:DNA repair"/>
    <property type="evidence" value="ECO:0007669"/>
    <property type="project" value="UniProtKB-ARBA"/>
</dbReference>
<dbReference type="PRINTS" id="PR00853">
    <property type="entry name" value="XPGRADSUPER"/>
</dbReference>
<dbReference type="InterPro" id="IPR006084">
    <property type="entry name" value="XPG/Rad2"/>
</dbReference>
<dbReference type="Pfam" id="PF18380">
    <property type="entry name" value="GEN1_C"/>
    <property type="match status" value="1"/>
</dbReference>
<dbReference type="OrthoDB" id="2959108at2759"/>
<dbReference type="AlphaFoldDB" id="U1GAI8"/>
<dbReference type="HOGENOM" id="CLU_007575_0_1_1"/>
<feature type="compositionally biased region" description="Gly residues" evidence="1">
    <location>
        <begin position="659"/>
        <end position="674"/>
    </location>
</feature>
<dbReference type="Gene3D" id="3.40.50.1010">
    <property type="entry name" value="5'-nuclease"/>
    <property type="match status" value="1"/>
</dbReference>
<dbReference type="PANTHER" id="PTHR11081">
    <property type="entry name" value="FLAP ENDONUCLEASE FAMILY MEMBER"/>
    <property type="match status" value="1"/>
</dbReference>
<accession>U1GAI8</accession>
<dbReference type="OMA" id="IWQFQNQ"/>
<feature type="compositionally biased region" description="Basic and acidic residues" evidence="1">
    <location>
        <begin position="544"/>
        <end position="559"/>
    </location>
</feature>
<dbReference type="GO" id="GO:0008821">
    <property type="term" value="F:crossover junction DNA endonuclease activity"/>
    <property type="evidence" value="ECO:0007669"/>
    <property type="project" value="InterPro"/>
</dbReference>
<dbReference type="InterPro" id="IPR036279">
    <property type="entry name" value="5-3_exonuclease_C_sf"/>
</dbReference>
<protein>
    <recommendedName>
        <fullName evidence="2">XPG-I domain-containing protein</fullName>
    </recommendedName>
</protein>
<feature type="compositionally biased region" description="Low complexity" evidence="1">
    <location>
        <begin position="462"/>
        <end position="471"/>
    </location>
</feature>
<evidence type="ECO:0000313" key="4">
    <source>
        <dbReference type="Proteomes" id="UP000019373"/>
    </source>
</evidence>
<dbReference type="CDD" id="cd09906">
    <property type="entry name" value="H3TH_YEN1"/>
    <property type="match status" value="1"/>
</dbReference>
<feature type="compositionally biased region" description="Pro residues" evidence="1">
    <location>
        <begin position="516"/>
        <end position="531"/>
    </location>
</feature>
<evidence type="ECO:0000259" key="2">
    <source>
        <dbReference type="SMART" id="SM00484"/>
    </source>
</evidence>
<sequence>MSKKLLQLFRFPYQTAPGEAEAECALLQREGIVDAVMSQDVDAVMWGSTMTLRDWSQEGTRGNKTATHVNVLRAETTKANAGLDPDGMILVALLSGGDYAPEGISGFGPGLACEIAKAHFGSELLEVMAKGDREGLLEWKERLQYELETNESGYFKTKHKSVKVPEDFPDETLLRYYTHPEVSSPVDLQRIRRDLERRWDGDIDTGDRGGACKFIRSMAPALLAQRLLRVQKNTTISSSDAISERRMHFVSDGMPELRIAVVPADIVGLNIEDEEDNPEYVQAMEEAAAAEEEINGVVDQVEPEDEPPAITPNVSRPRKKASWDPRNPEKMWLPETIVKLGLPDLVEEWEQKQRDMLSDPKKSIANKVRKINSSTIASQNTRSIQAYFTTSKSTVTGPSAMPASPKKAQKDPIDQHENRHIRASSTPTQRKTRRKVTDPTPAPASSINPFSLASQGKPPSPLKKSSLLPSTNTPPPQVSANPSSKSPTRRARKPLQKSKTLPTSFEQPILISSSPLPSPHPRSLTPPPLPPRAAQCNIPSAAIEQHRSPDADPNPHSDSDSDSLPSPSQLLNSLTNKKTTTTHKSAAAAASSSLSSIPQPIKPTPTDIFRQHATTAIPADLGFKRGNQKKKKKTVLSRDSLPGTWMEVLESDEGSAAAGLGGGSGRAGGRGRGGMPRVSLVDLTDL</sequence>
<dbReference type="InterPro" id="IPR041177">
    <property type="entry name" value="GEN1_C"/>
</dbReference>
<dbReference type="SUPFAM" id="SSF88723">
    <property type="entry name" value="PIN domain-like"/>
    <property type="match status" value="1"/>
</dbReference>
<dbReference type="eggNOG" id="KOG2520">
    <property type="taxonomic scope" value="Eukaryota"/>
</dbReference>
<feature type="compositionally biased region" description="Basic residues" evidence="1">
    <location>
        <begin position="626"/>
        <end position="635"/>
    </location>
</feature>
<feature type="region of interest" description="Disordered" evidence="1">
    <location>
        <begin position="655"/>
        <end position="686"/>
    </location>
</feature>
<dbReference type="InterPro" id="IPR006086">
    <property type="entry name" value="XPG-I_dom"/>
</dbReference>
<evidence type="ECO:0000313" key="3">
    <source>
        <dbReference type="EMBL" id="ERF74532.1"/>
    </source>
</evidence>
<dbReference type="Proteomes" id="UP000019373">
    <property type="component" value="Unassembled WGS sequence"/>
</dbReference>
<feature type="compositionally biased region" description="Basic and acidic residues" evidence="1">
    <location>
        <begin position="408"/>
        <end position="420"/>
    </location>
</feature>
<feature type="compositionally biased region" description="Basic residues" evidence="1">
    <location>
        <begin position="487"/>
        <end position="496"/>
    </location>
</feature>
<dbReference type="InterPro" id="IPR037316">
    <property type="entry name" value="Yen1_H3TH"/>
</dbReference>
<organism evidence="3 4">
    <name type="scientific">Endocarpon pusillum (strain Z07020 / HMAS-L-300199)</name>
    <name type="common">Lichen-forming fungus</name>
    <dbReference type="NCBI Taxonomy" id="1263415"/>
    <lineage>
        <taxon>Eukaryota</taxon>
        <taxon>Fungi</taxon>
        <taxon>Dikarya</taxon>
        <taxon>Ascomycota</taxon>
        <taxon>Pezizomycotina</taxon>
        <taxon>Eurotiomycetes</taxon>
        <taxon>Chaetothyriomycetidae</taxon>
        <taxon>Verrucariales</taxon>
        <taxon>Verrucariaceae</taxon>
        <taxon>Endocarpon</taxon>
    </lineage>
</organism>
<proteinExistence type="predicted"/>
<dbReference type="GO" id="GO:0017108">
    <property type="term" value="F:5'-flap endonuclease activity"/>
    <property type="evidence" value="ECO:0007669"/>
    <property type="project" value="TreeGrafter"/>
</dbReference>
<feature type="region of interest" description="Disordered" evidence="1">
    <location>
        <begin position="302"/>
        <end position="327"/>
    </location>
</feature>
<feature type="compositionally biased region" description="Low complexity" evidence="1">
    <location>
        <begin position="562"/>
        <end position="596"/>
    </location>
</feature>
<evidence type="ECO:0000256" key="1">
    <source>
        <dbReference type="SAM" id="MobiDB-lite"/>
    </source>
</evidence>
<dbReference type="EMBL" id="KE720873">
    <property type="protein sequence ID" value="ERF74532.1"/>
    <property type="molecule type" value="Genomic_DNA"/>
</dbReference>
<feature type="compositionally biased region" description="Polar residues" evidence="1">
    <location>
        <begin position="497"/>
        <end position="506"/>
    </location>
</feature>
<feature type="region of interest" description="Disordered" evidence="1">
    <location>
        <begin position="389"/>
        <end position="608"/>
    </location>
</feature>
<dbReference type="Gene3D" id="1.10.150.20">
    <property type="entry name" value="5' to 3' exonuclease, C-terminal subdomain"/>
    <property type="match status" value="1"/>
</dbReference>
<dbReference type="SUPFAM" id="SSF47807">
    <property type="entry name" value="5' to 3' exonuclease, C-terminal subdomain"/>
    <property type="match status" value="1"/>
</dbReference>